<protein>
    <submittedName>
        <fullName evidence="1">13712_t:CDS:1</fullName>
    </submittedName>
</protein>
<accession>A0ACA9SXV3</accession>
<keyword evidence="2" id="KW-1185">Reference proteome</keyword>
<name>A0ACA9SXV3_9GLOM</name>
<comment type="caution">
    <text evidence="1">The sequence shown here is derived from an EMBL/GenBank/DDBJ whole genome shotgun (WGS) entry which is preliminary data.</text>
</comment>
<sequence>NPEILLEVFRYFEPRELFPCVMTCWTWARYAVPLLWRDAFYTFTEQEYDELLAMNIITI</sequence>
<proteinExistence type="predicted"/>
<dbReference type="EMBL" id="CAJVQC010170290">
    <property type="protein sequence ID" value="CAG8850345.1"/>
    <property type="molecule type" value="Genomic_DNA"/>
</dbReference>
<dbReference type="Proteomes" id="UP000789920">
    <property type="component" value="Unassembled WGS sequence"/>
</dbReference>
<organism evidence="1 2">
    <name type="scientific">Racocetra persica</name>
    <dbReference type="NCBI Taxonomy" id="160502"/>
    <lineage>
        <taxon>Eukaryota</taxon>
        <taxon>Fungi</taxon>
        <taxon>Fungi incertae sedis</taxon>
        <taxon>Mucoromycota</taxon>
        <taxon>Glomeromycotina</taxon>
        <taxon>Glomeromycetes</taxon>
        <taxon>Diversisporales</taxon>
        <taxon>Gigasporaceae</taxon>
        <taxon>Racocetra</taxon>
    </lineage>
</organism>
<gene>
    <name evidence="1" type="ORF">RPERSI_LOCUS36042</name>
</gene>
<evidence type="ECO:0000313" key="1">
    <source>
        <dbReference type="EMBL" id="CAG8850345.1"/>
    </source>
</evidence>
<evidence type="ECO:0000313" key="2">
    <source>
        <dbReference type="Proteomes" id="UP000789920"/>
    </source>
</evidence>
<feature type="non-terminal residue" evidence="1">
    <location>
        <position position="1"/>
    </location>
</feature>
<reference evidence="1" key="1">
    <citation type="submission" date="2021-06" db="EMBL/GenBank/DDBJ databases">
        <authorList>
            <person name="Kallberg Y."/>
            <person name="Tangrot J."/>
            <person name="Rosling A."/>
        </authorList>
    </citation>
    <scope>NUCLEOTIDE SEQUENCE</scope>
    <source>
        <strain evidence="1">MA461A</strain>
    </source>
</reference>